<dbReference type="Proteomes" id="UP000245934">
    <property type="component" value="Unassembled WGS sequence"/>
</dbReference>
<protein>
    <submittedName>
        <fullName evidence="1">Uncharacterized protein</fullName>
    </submittedName>
</protein>
<dbReference type="AlphaFoldDB" id="A0A2V2N9V3"/>
<reference evidence="1 2" key="1">
    <citation type="submission" date="2018-05" db="EMBL/GenBank/DDBJ databases">
        <title>Draft genome of Methanospirillum stamsii Pt1.</title>
        <authorList>
            <person name="Dueholm M.S."/>
            <person name="Nielsen P.H."/>
            <person name="Bakmann L.F."/>
            <person name="Otzen D.E."/>
        </authorList>
    </citation>
    <scope>NUCLEOTIDE SEQUENCE [LARGE SCALE GENOMIC DNA]</scope>
    <source>
        <strain evidence="1 2">Pt1</strain>
    </source>
</reference>
<sequence length="102" mass="11527">MLQTSDPVPFFGGEIKIIDVAELHVYSDTCSLMAVHLLESDYEQTVPMIFYQDGGITFCPRDWQSIPDPFTADMVTDIDWVDLQYGKDATMLDGLPHLPPFL</sequence>
<keyword evidence="2" id="KW-1185">Reference proteome</keyword>
<organism evidence="1 2">
    <name type="scientific">Methanospirillum stamsii</name>
    <dbReference type="NCBI Taxonomy" id="1277351"/>
    <lineage>
        <taxon>Archaea</taxon>
        <taxon>Methanobacteriati</taxon>
        <taxon>Methanobacteriota</taxon>
        <taxon>Stenosarchaea group</taxon>
        <taxon>Methanomicrobia</taxon>
        <taxon>Methanomicrobiales</taxon>
        <taxon>Methanospirillaceae</taxon>
        <taxon>Methanospirillum</taxon>
    </lineage>
</organism>
<evidence type="ECO:0000313" key="1">
    <source>
        <dbReference type="EMBL" id="PWR75365.1"/>
    </source>
</evidence>
<accession>A0A2V2N9V3</accession>
<comment type="caution">
    <text evidence="1">The sequence shown here is derived from an EMBL/GenBank/DDBJ whole genome shotgun (WGS) entry which is preliminary data.</text>
</comment>
<dbReference type="EMBL" id="QGMZ01000010">
    <property type="protein sequence ID" value="PWR75365.1"/>
    <property type="molecule type" value="Genomic_DNA"/>
</dbReference>
<dbReference type="GeneID" id="97609740"/>
<name>A0A2V2N9V3_9EURY</name>
<evidence type="ECO:0000313" key="2">
    <source>
        <dbReference type="Proteomes" id="UP000245934"/>
    </source>
</evidence>
<gene>
    <name evidence="1" type="ORF">DLD82_04310</name>
</gene>
<dbReference type="RefSeq" id="WP_109939884.1">
    <property type="nucleotide sequence ID" value="NZ_CP176366.1"/>
</dbReference>
<proteinExistence type="predicted"/>